<sequence>MVILSKPFAIAAALLSTGVLAHPGHDVKAEVAQRAAYMKTAERRSLAHCAEKLKERGITQLSIARRQAAVEQLRMKGGIERRDFGKALNTSHHSSQNYTSSTPADVLFAGNASCILSPEVTEGPYYVSGEYVRQNVVEKEPGVPLTYEVQVLDVKTCEPLQGVLLEMWHCNSTGVYGGIAGGNSNGASDDRELNNTMLRGIQPSDKDGVITFETVFPGHYTGRTPHIHVLAHLNATVLPNNTVAGGTVSHVGQLFFDQSLISAVELTAPYSANTQQLTTNAQDFIMAQEAENGDPIIEYTYVGSKVEEGLFGWIAFGVDASANHTVNAAASYGANGGKANPNPGFPGGPFPSGGFPSGFPGFPSGFPSGFPIPTNFPGFPQPSATPRPSSQPVAAVDQE</sequence>
<keyword evidence="4" id="KW-0223">Dioxygenase</keyword>
<keyword evidence="4" id="KW-0560">Oxidoreductase</keyword>
<feature type="compositionally biased region" description="Low complexity" evidence="1">
    <location>
        <begin position="361"/>
        <end position="371"/>
    </location>
</feature>
<dbReference type="PANTHER" id="PTHR34315:SF1">
    <property type="entry name" value="INTRADIOL RING-CLEAVAGE DIOXYGENASES DOMAIN-CONTAINING PROTEIN-RELATED"/>
    <property type="match status" value="1"/>
</dbReference>
<dbReference type="GO" id="GO:0016702">
    <property type="term" value="F:oxidoreductase activity, acting on single donors with incorporation of molecular oxygen, incorporation of two atoms of oxygen"/>
    <property type="evidence" value="ECO:0007669"/>
    <property type="project" value="InterPro"/>
</dbReference>
<gene>
    <name evidence="4" type="ORF">BDV96DRAFT_505094</name>
</gene>
<dbReference type="CDD" id="cd03457">
    <property type="entry name" value="intradiol_dioxygenase_like"/>
    <property type="match status" value="1"/>
</dbReference>
<dbReference type="Proteomes" id="UP000799770">
    <property type="component" value="Unassembled WGS sequence"/>
</dbReference>
<accession>A0A6A5YLX0</accession>
<dbReference type="Gene3D" id="2.60.130.10">
    <property type="entry name" value="Aromatic compound dioxygenase"/>
    <property type="match status" value="1"/>
</dbReference>
<reference evidence="4" key="1">
    <citation type="journal article" date="2020" name="Stud. Mycol.">
        <title>101 Dothideomycetes genomes: a test case for predicting lifestyles and emergence of pathogens.</title>
        <authorList>
            <person name="Haridas S."/>
            <person name="Albert R."/>
            <person name="Binder M."/>
            <person name="Bloem J."/>
            <person name="Labutti K."/>
            <person name="Salamov A."/>
            <person name="Andreopoulos B."/>
            <person name="Baker S."/>
            <person name="Barry K."/>
            <person name="Bills G."/>
            <person name="Bluhm B."/>
            <person name="Cannon C."/>
            <person name="Castanera R."/>
            <person name="Culley D."/>
            <person name="Daum C."/>
            <person name="Ezra D."/>
            <person name="Gonzalez J."/>
            <person name="Henrissat B."/>
            <person name="Kuo A."/>
            <person name="Liang C."/>
            <person name="Lipzen A."/>
            <person name="Lutzoni F."/>
            <person name="Magnuson J."/>
            <person name="Mondo S."/>
            <person name="Nolan M."/>
            <person name="Ohm R."/>
            <person name="Pangilinan J."/>
            <person name="Park H.-J."/>
            <person name="Ramirez L."/>
            <person name="Alfaro M."/>
            <person name="Sun H."/>
            <person name="Tritt A."/>
            <person name="Yoshinaga Y."/>
            <person name="Zwiers L.-H."/>
            <person name="Turgeon B."/>
            <person name="Goodwin S."/>
            <person name="Spatafora J."/>
            <person name="Crous P."/>
            <person name="Grigoriev I."/>
        </authorList>
    </citation>
    <scope>NUCLEOTIDE SEQUENCE</scope>
    <source>
        <strain evidence="4">CBS 627.86</strain>
    </source>
</reference>
<name>A0A6A5YLX0_9PLEO</name>
<protein>
    <submittedName>
        <fullName evidence="4">Intradiol ring-cleavage dioxygenase</fullName>
    </submittedName>
</protein>
<dbReference type="GO" id="GO:0008199">
    <property type="term" value="F:ferric iron binding"/>
    <property type="evidence" value="ECO:0007669"/>
    <property type="project" value="InterPro"/>
</dbReference>
<feature type="region of interest" description="Disordered" evidence="1">
    <location>
        <begin position="361"/>
        <end position="399"/>
    </location>
</feature>
<dbReference type="AlphaFoldDB" id="A0A6A5YLX0"/>
<dbReference type="OrthoDB" id="121380at2759"/>
<dbReference type="EMBL" id="ML977350">
    <property type="protein sequence ID" value="KAF2108095.1"/>
    <property type="molecule type" value="Genomic_DNA"/>
</dbReference>
<proteinExistence type="predicted"/>
<dbReference type="InterPro" id="IPR015889">
    <property type="entry name" value="Intradiol_dOase_core"/>
</dbReference>
<organism evidence="4 5">
    <name type="scientific">Lophiotrema nucula</name>
    <dbReference type="NCBI Taxonomy" id="690887"/>
    <lineage>
        <taxon>Eukaryota</taxon>
        <taxon>Fungi</taxon>
        <taxon>Dikarya</taxon>
        <taxon>Ascomycota</taxon>
        <taxon>Pezizomycotina</taxon>
        <taxon>Dothideomycetes</taxon>
        <taxon>Pleosporomycetidae</taxon>
        <taxon>Pleosporales</taxon>
        <taxon>Lophiotremataceae</taxon>
        <taxon>Lophiotrema</taxon>
    </lineage>
</organism>
<dbReference type="PANTHER" id="PTHR34315">
    <property type="match status" value="1"/>
</dbReference>
<evidence type="ECO:0000313" key="5">
    <source>
        <dbReference type="Proteomes" id="UP000799770"/>
    </source>
</evidence>
<dbReference type="SUPFAM" id="SSF49482">
    <property type="entry name" value="Aromatic compound dioxygenase"/>
    <property type="match status" value="1"/>
</dbReference>
<evidence type="ECO:0000256" key="1">
    <source>
        <dbReference type="SAM" id="MobiDB-lite"/>
    </source>
</evidence>
<keyword evidence="5" id="KW-1185">Reference proteome</keyword>
<evidence type="ECO:0000256" key="2">
    <source>
        <dbReference type="SAM" id="SignalP"/>
    </source>
</evidence>
<feature type="domain" description="Intradiol ring-cleavage dioxygenases" evidence="3">
    <location>
        <begin position="122"/>
        <end position="225"/>
    </location>
</feature>
<dbReference type="InterPro" id="IPR000627">
    <property type="entry name" value="Intradiol_dOase_C"/>
</dbReference>
<dbReference type="Pfam" id="PF00775">
    <property type="entry name" value="Dioxygenase_C"/>
    <property type="match status" value="1"/>
</dbReference>
<keyword evidence="2" id="KW-0732">Signal</keyword>
<evidence type="ECO:0000259" key="3">
    <source>
        <dbReference type="Pfam" id="PF00775"/>
    </source>
</evidence>
<evidence type="ECO:0000313" key="4">
    <source>
        <dbReference type="EMBL" id="KAF2108095.1"/>
    </source>
</evidence>
<feature type="signal peptide" evidence="2">
    <location>
        <begin position="1"/>
        <end position="21"/>
    </location>
</feature>
<feature type="chain" id="PRO_5025442171" evidence="2">
    <location>
        <begin position="22"/>
        <end position="399"/>
    </location>
</feature>